<dbReference type="SUPFAM" id="SSF57903">
    <property type="entry name" value="FYVE/PHD zinc finger"/>
    <property type="match status" value="1"/>
</dbReference>
<feature type="region of interest" description="Disordered" evidence="16">
    <location>
        <begin position="415"/>
        <end position="473"/>
    </location>
</feature>
<feature type="compositionally biased region" description="Basic and acidic residues" evidence="16">
    <location>
        <begin position="901"/>
        <end position="913"/>
    </location>
</feature>
<organism evidence="20 21">
    <name type="scientific">Amblyomma americanum</name>
    <name type="common">Lone star tick</name>
    <dbReference type="NCBI Taxonomy" id="6943"/>
    <lineage>
        <taxon>Eukaryota</taxon>
        <taxon>Metazoa</taxon>
        <taxon>Ecdysozoa</taxon>
        <taxon>Arthropoda</taxon>
        <taxon>Chelicerata</taxon>
        <taxon>Arachnida</taxon>
        <taxon>Acari</taxon>
        <taxon>Parasitiformes</taxon>
        <taxon>Ixodida</taxon>
        <taxon>Ixodoidea</taxon>
        <taxon>Ixodidae</taxon>
        <taxon>Amblyomminae</taxon>
        <taxon>Amblyomma</taxon>
    </lineage>
</organism>
<evidence type="ECO:0000259" key="17">
    <source>
        <dbReference type="PROSITE" id="PS51192"/>
    </source>
</evidence>
<feature type="compositionally biased region" description="Basic residues" evidence="16">
    <location>
        <begin position="1073"/>
        <end position="1082"/>
    </location>
</feature>
<dbReference type="Proteomes" id="UP001321473">
    <property type="component" value="Unassembled WGS sequence"/>
</dbReference>
<evidence type="ECO:0000256" key="12">
    <source>
        <dbReference type="ARBA" id="ARBA00022895"/>
    </source>
</evidence>
<feature type="region of interest" description="Disordered" evidence="16">
    <location>
        <begin position="2172"/>
        <end position="2198"/>
    </location>
</feature>
<dbReference type="PANTHER" id="PTHR45797">
    <property type="entry name" value="RAD54-LIKE"/>
    <property type="match status" value="1"/>
</dbReference>
<feature type="compositionally biased region" description="Basic residues" evidence="16">
    <location>
        <begin position="816"/>
        <end position="826"/>
    </location>
</feature>
<sequence>MFSHEEISKLCVVCTSCGDQLNHHKKKSLCIHRVLKVISCKRCYTYYGDGSFQKDESGMDEYCSWCAEGGNLVLCDTCSRVFCKKCIRRNMSRRELTRIESLDEWHCYVCDPDPLVPLVNYANMIVDYSQELQKQASSSSSSSGVSTKLREADVKKLALQKVAEVQRSISELAESGGGEGFLASMSKLLRDHARSLSHIALSAEECQKRQLKLKKRGESKDVKEDCNDSSASVDSQNSNAKRQTRNRRLLVLDSEYCHIVESDEDEQKAGPKQNKQAREGEDAEAELSTREADSTAKDVTGSDNQEVTREQDKQARGKNESDSEAVTNGPAVNPTDGSITKENGTDFEDGVNGFEVSSVVEKILDDGSDDDASSNARRSARKLTGAAIEKCLENVPEEEEKRNGTEVSAAVEKALDDGSGNEARSGISSPARSVVDAIVEENSEDLEANKEKEKRHKPSKNLKAPPVLSLGDEFSPLVETGESENESESLLAGMLDVMEIVPETPPMNEERENPDNSDHSEGTGKASLVNETLARLKKEPKSPDGDQLEGTGEASALHETPLRIKEEPEDVDSDQADGVGKASAEDHEGAADVAPGCSTSHDTSGDRLTGECQTDVVQANRSGSPSSVDEANRLTESMPSSEEGEHKNLKTPQKGTGSQPKKRSPLSKSTKAHLALMRSLRYSSQSSSDDEMDDPLTSTPRALKHRTPRKRRRKSSSASPALSAEAVERYLEKAAEEYGDPMLKMSARVELERLPIDPSLIAAATAKTKHRKPALGDSDDEEDKEIARLLAPVKMPTKAKGTSESEGEARTQGTSKKPKKKLHKSKAAASDGSNSDFGGCSPQEENDVSKEDADLSSTMMEPKLNDDAFKDALLQGILRSDSEEASEGEPSDLPKKRKKEKPNQDKETKKAEPEADEADESAPKEEACKTEEDSEMGSDDDGVEKQKAKKRSKYDKLLRKNPLASSGESESDEKEEEEEEKTTKKPQPCAQPQKAGASRKRKIVYSDEDDSGDKKASSDCVSIDGSSSDESSGFTPARKKKSKKAAKAPASDDSDFAEKKSKKGASSSSDVNKRKKKRKRIKMACSTAEEDDDDDDSCVEVLNASQDADGKGRRNIRKLISDKKLTQETKAAAQAEEERKKRIAERQKLYNEALGTGPSEADLTVKQLVLEIDLKTKEPLVQVDKDLVKFMKPHQVNGVKFMYDCLIESVEMLKKDPDKGSGCILAHCMGLGKTFQVISFLHTLMTHEVAGPLLRTALVVCPYNTVLNWANEFERWIDDNGLKMKVYETSSIRVNDVRLEVLERWHRRGGVAIIGYDMFRRLVNTPGRGKKKTMQEKFRKLLLDPGPKLVVCDEGHVLKNESTGLSKAMSQLKTCRRIVLTGTPLQNNLQEYHCMVNFVKPGLLGTKNEFRNRFVNPIANGQCADSTIHDVKLMKKRVHILHRLLDGCVQRCGYDSLAPYLPPKCEYVISVRLSDVQVSLYRHFLQHLARGGRHPGSQGTSLFWDFNMLRNIWTHPLLLELSAERLAARELLKEQEESDAMDSFIDDGSLSEKSTPDTNNDDGNNNNNDDDDEVVCLDEEEGPSTRATRSMRKNKEDKADESSGDEVISTWKTRSRGNPDEQPPTPPPKPQKREWWDQYVSEEDMEKLQISGKMTLLYNILQECDAIGDKVILFSQSLLTLNMVEKLLEQCDERAALVDPETALVDPKDPWRDCHNTWVAGIDYFRMDGSTSVDLRARWIEMFNDEDNPRGRLFLISTKAGSLGTNLVGANRVVLMDASWNPTDDVQAIFRVYRFGQKKPVFIYRLLAQGTMEEKIYDRQVTKQSLSCRVVDEQQIERHFNAADLQELYKFDPDKKSNRPTPMLPKDRLLAELLIRNKDWIVSYHEHDSLLQNVTSEELTEEERKLAWEEYKDEREGKINSLNDVLGIETQGTGQTFRLALDLNQMMADIKAKCPYLTPNQLIDQLKRALFAYRHEFQNRQLKAFEKRAEFLKLKQLVPNEIIAQLTESGLAIQQLNQVLSKLDALGKPQQQPQQQQWQQQQQQQQQPQQQRQQQQQQQRAQYYQQQAYMQQQRTYSRVQPQYTQQQQAQYQQQARAAQQQARTRLPEPNEIYIKAYNYAVHRGIAAQMAHEYALTQQKLAYQQYMRQFGATVEPVSVPVISEVDDDTHVAGSSTAAAGAGGTRQPSSSSVVITEVID</sequence>
<keyword evidence="6" id="KW-0547">Nucleotide-binding</keyword>
<feature type="compositionally biased region" description="Basic and acidic residues" evidence="16">
    <location>
        <begin position="216"/>
        <end position="226"/>
    </location>
</feature>
<dbReference type="SMART" id="SM00490">
    <property type="entry name" value="HELICc"/>
    <property type="match status" value="1"/>
</dbReference>
<dbReference type="Gene3D" id="3.40.50.10810">
    <property type="entry name" value="Tandem AAA-ATPase domain"/>
    <property type="match status" value="1"/>
</dbReference>
<feature type="compositionally biased region" description="Basic residues" evidence="16">
    <location>
        <begin position="1037"/>
        <end position="1046"/>
    </location>
</feature>
<feature type="domain" description="Helicase C-terminal" evidence="18">
    <location>
        <begin position="1659"/>
        <end position="1844"/>
    </location>
</feature>
<dbReference type="InterPro" id="IPR014001">
    <property type="entry name" value="Helicase_ATP-bd"/>
</dbReference>
<dbReference type="InterPro" id="IPR000330">
    <property type="entry name" value="SNF2_N"/>
</dbReference>
<feature type="domain" description="Helicase ATP-binding" evidence="17">
    <location>
        <begin position="1214"/>
        <end position="1402"/>
    </location>
</feature>
<comment type="subcellular location">
    <subcellularLocation>
        <location evidence="2">Chromosome</location>
        <location evidence="2">Telomere</location>
    </subcellularLocation>
    <subcellularLocation>
        <location evidence="1">Nucleus</location>
    </subcellularLocation>
</comment>
<evidence type="ECO:0000259" key="18">
    <source>
        <dbReference type="PROSITE" id="PS51194"/>
    </source>
</evidence>
<keyword evidence="21" id="KW-1185">Reference proteome</keyword>
<keyword evidence="4" id="KW-0158">Chromosome</keyword>
<dbReference type="InterPro" id="IPR038718">
    <property type="entry name" value="SNF2-like_sf"/>
</dbReference>
<evidence type="ECO:0000256" key="6">
    <source>
        <dbReference type="ARBA" id="ARBA00022741"/>
    </source>
</evidence>
<feature type="region of interest" description="Disordered" evidence="16">
    <location>
        <begin position="1534"/>
        <end position="1633"/>
    </location>
</feature>
<feature type="region of interest" description="Disordered" evidence="16">
    <location>
        <begin position="501"/>
        <end position="725"/>
    </location>
</feature>
<keyword evidence="8" id="KW-0378">Hydrolase</keyword>
<evidence type="ECO:0000256" key="15">
    <source>
        <dbReference type="ARBA" id="ARBA00031106"/>
    </source>
</evidence>
<evidence type="ECO:0000256" key="3">
    <source>
        <dbReference type="ARBA" id="ARBA00007025"/>
    </source>
</evidence>
<dbReference type="GO" id="GO:0008270">
    <property type="term" value="F:zinc ion binding"/>
    <property type="evidence" value="ECO:0007669"/>
    <property type="project" value="UniProtKB-KW"/>
</dbReference>
<evidence type="ECO:0000313" key="20">
    <source>
        <dbReference type="EMBL" id="KAK8765241.1"/>
    </source>
</evidence>
<dbReference type="SMART" id="SM00487">
    <property type="entry name" value="DEXDc"/>
    <property type="match status" value="1"/>
</dbReference>
<dbReference type="CDD" id="cd18793">
    <property type="entry name" value="SF2_C_SNF"/>
    <property type="match status" value="1"/>
</dbReference>
<feature type="compositionally biased region" description="Low complexity" evidence="16">
    <location>
        <begin position="1557"/>
        <end position="1567"/>
    </location>
</feature>
<feature type="compositionally biased region" description="Basic and acidic residues" evidence="16">
    <location>
        <begin position="306"/>
        <end position="321"/>
    </location>
</feature>
<feature type="compositionally biased region" description="Basic and acidic residues" evidence="16">
    <location>
        <begin position="534"/>
        <end position="544"/>
    </location>
</feature>
<feature type="compositionally biased region" description="Acidic residues" evidence="16">
    <location>
        <begin position="932"/>
        <end position="942"/>
    </location>
</feature>
<dbReference type="GO" id="GO:0005524">
    <property type="term" value="F:ATP binding"/>
    <property type="evidence" value="ECO:0007669"/>
    <property type="project" value="UniProtKB-KW"/>
</dbReference>
<dbReference type="PROSITE" id="PS51194">
    <property type="entry name" value="HELICASE_CTER"/>
    <property type="match status" value="1"/>
</dbReference>
<gene>
    <name evidence="20" type="ORF">V5799_032150</name>
</gene>
<feature type="domain" description="PHD-type" evidence="19">
    <location>
        <begin position="2"/>
        <end position="138"/>
    </location>
</feature>
<dbReference type="InterPro" id="IPR027417">
    <property type="entry name" value="P-loop_NTPase"/>
</dbReference>
<dbReference type="Pfam" id="PF00176">
    <property type="entry name" value="SNF2-rel_dom"/>
    <property type="match status" value="1"/>
</dbReference>
<evidence type="ECO:0000256" key="2">
    <source>
        <dbReference type="ARBA" id="ARBA00004574"/>
    </source>
</evidence>
<dbReference type="PROSITE" id="PS51192">
    <property type="entry name" value="HELICASE_ATP_BIND_1"/>
    <property type="match status" value="1"/>
</dbReference>
<evidence type="ECO:0000256" key="9">
    <source>
        <dbReference type="ARBA" id="ARBA00022806"/>
    </source>
</evidence>
<keyword evidence="7" id="KW-0863">Zinc-finger</keyword>
<evidence type="ECO:0000256" key="16">
    <source>
        <dbReference type="SAM" id="MobiDB-lite"/>
    </source>
</evidence>
<comment type="caution">
    <text evidence="20">The sequence shown here is derived from an EMBL/GenBank/DDBJ whole genome shotgun (WGS) entry which is preliminary data.</text>
</comment>
<feature type="compositionally biased region" description="Polar residues" evidence="16">
    <location>
        <begin position="650"/>
        <end position="659"/>
    </location>
</feature>
<accession>A0AAQ4DS01</accession>
<dbReference type="Pfam" id="PF17981">
    <property type="entry name" value="ADD_ATRX"/>
    <property type="match status" value="1"/>
</dbReference>
<evidence type="ECO:0000256" key="4">
    <source>
        <dbReference type="ARBA" id="ARBA00022454"/>
    </source>
</evidence>
<evidence type="ECO:0000256" key="14">
    <source>
        <dbReference type="ARBA" id="ARBA00023242"/>
    </source>
</evidence>
<dbReference type="InterPro" id="IPR013083">
    <property type="entry name" value="Znf_RING/FYVE/PHD"/>
</dbReference>
<keyword evidence="10" id="KW-0862">Zinc</keyword>
<evidence type="ECO:0000256" key="1">
    <source>
        <dbReference type="ARBA" id="ARBA00004123"/>
    </source>
</evidence>
<dbReference type="InterPro" id="IPR041430">
    <property type="entry name" value="ADD_ATRX"/>
</dbReference>
<dbReference type="InterPro" id="IPR011011">
    <property type="entry name" value="Znf_FYVE_PHD"/>
</dbReference>
<proteinExistence type="inferred from homology"/>
<dbReference type="GO" id="GO:0003677">
    <property type="term" value="F:DNA binding"/>
    <property type="evidence" value="ECO:0007669"/>
    <property type="project" value="UniProtKB-KW"/>
</dbReference>
<dbReference type="InterPro" id="IPR044574">
    <property type="entry name" value="ARIP4-like"/>
</dbReference>
<dbReference type="GO" id="GO:0005634">
    <property type="term" value="C:nucleus"/>
    <property type="evidence" value="ECO:0007669"/>
    <property type="project" value="UniProtKB-SubCell"/>
</dbReference>
<dbReference type="SUPFAM" id="SSF52540">
    <property type="entry name" value="P-loop containing nucleoside triphosphate hydrolases"/>
    <property type="match status" value="2"/>
</dbReference>
<dbReference type="InterPro" id="IPR001650">
    <property type="entry name" value="Helicase_C-like"/>
</dbReference>
<evidence type="ECO:0000256" key="11">
    <source>
        <dbReference type="ARBA" id="ARBA00022840"/>
    </source>
</evidence>
<feature type="compositionally biased region" description="Basic and acidic residues" evidence="16">
    <location>
        <begin position="287"/>
        <end position="296"/>
    </location>
</feature>
<feature type="compositionally biased region" description="Basic and acidic residues" evidence="16">
    <location>
        <begin position="921"/>
        <end position="931"/>
    </location>
</feature>
<feature type="region of interest" description="Disordered" evidence="16">
    <location>
        <begin position="212"/>
        <end position="246"/>
    </location>
</feature>
<dbReference type="GO" id="GO:0010468">
    <property type="term" value="P:regulation of gene expression"/>
    <property type="evidence" value="ECO:0007669"/>
    <property type="project" value="UniProtKB-ARBA"/>
</dbReference>
<dbReference type="EMBL" id="JARKHS020027578">
    <property type="protein sequence ID" value="KAK8765241.1"/>
    <property type="molecule type" value="Genomic_DNA"/>
</dbReference>
<dbReference type="Gene3D" id="3.30.40.10">
    <property type="entry name" value="Zinc/RING finger domain, C3HC4 (zinc finger)"/>
    <property type="match status" value="1"/>
</dbReference>
<dbReference type="InterPro" id="IPR025766">
    <property type="entry name" value="ADD"/>
</dbReference>
<feature type="region of interest" description="Disordered" evidence="16">
    <location>
        <begin position="261"/>
        <end position="353"/>
    </location>
</feature>
<keyword evidence="9" id="KW-0347">Helicase</keyword>
<dbReference type="Pfam" id="PF00271">
    <property type="entry name" value="Helicase_C"/>
    <property type="match status" value="1"/>
</dbReference>
<dbReference type="GO" id="GO:0004386">
    <property type="term" value="F:helicase activity"/>
    <property type="evidence" value="ECO:0007669"/>
    <property type="project" value="UniProtKB-KW"/>
</dbReference>
<feature type="compositionally biased region" description="Low complexity" evidence="16">
    <location>
        <begin position="716"/>
        <end position="725"/>
    </location>
</feature>
<feature type="compositionally biased region" description="Low complexity" evidence="16">
    <location>
        <begin position="1018"/>
        <end position="1033"/>
    </location>
</feature>
<feature type="compositionally biased region" description="Basic and acidic residues" evidence="16">
    <location>
        <begin position="508"/>
        <end position="522"/>
    </location>
</feature>
<dbReference type="GO" id="GO:0016887">
    <property type="term" value="F:ATP hydrolysis activity"/>
    <property type="evidence" value="ECO:0007669"/>
    <property type="project" value="InterPro"/>
</dbReference>
<dbReference type="GO" id="GO:0000781">
    <property type="term" value="C:chromosome, telomeric region"/>
    <property type="evidence" value="ECO:0007669"/>
    <property type="project" value="UniProtKB-SubCell"/>
</dbReference>
<evidence type="ECO:0000256" key="10">
    <source>
        <dbReference type="ARBA" id="ARBA00022833"/>
    </source>
</evidence>
<keyword evidence="13" id="KW-0238">DNA-binding</keyword>
<protein>
    <recommendedName>
        <fullName evidence="15">ATP-dependent helicase ATRX</fullName>
    </recommendedName>
</protein>
<dbReference type="PANTHER" id="PTHR45797:SF3">
    <property type="entry name" value="TRANSCRIPTIONAL REGULATOR ATRX HOMOLOG"/>
    <property type="match status" value="1"/>
</dbReference>
<name>A0AAQ4DS01_AMBAM</name>
<evidence type="ECO:0000256" key="5">
    <source>
        <dbReference type="ARBA" id="ARBA00022723"/>
    </source>
</evidence>
<feature type="region of interest" description="Disordered" evidence="16">
    <location>
        <begin position="763"/>
        <end position="1096"/>
    </location>
</feature>
<evidence type="ECO:0000256" key="7">
    <source>
        <dbReference type="ARBA" id="ARBA00022771"/>
    </source>
</evidence>
<keyword evidence="11" id="KW-0067">ATP-binding</keyword>
<comment type="similarity">
    <text evidence="3">Belongs to the SNF2/RAD54 helicase family.</text>
</comment>
<feature type="compositionally biased region" description="Basic residues" evidence="16">
    <location>
        <begin position="702"/>
        <end position="715"/>
    </location>
</feature>
<feature type="compositionally biased region" description="Polar residues" evidence="16">
    <location>
        <begin position="611"/>
        <end position="640"/>
    </location>
</feature>
<evidence type="ECO:0000256" key="13">
    <source>
        <dbReference type="ARBA" id="ARBA00023125"/>
    </source>
</evidence>
<dbReference type="PROSITE" id="PS51533">
    <property type="entry name" value="ADD"/>
    <property type="match status" value="1"/>
</dbReference>
<dbReference type="CDD" id="cd11726">
    <property type="entry name" value="ADDz_ATRX"/>
    <property type="match status" value="1"/>
</dbReference>
<evidence type="ECO:0000313" key="21">
    <source>
        <dbReference type="Proteomes" id="UP001321473"/>
    </source>
</evidence>
<feature type="compositionally biased region" description="Acidic residues" evidence="16">
    <location>
        <begin position="1568"/>
        <end position="1582"/>
    </location>
</feature>
<reference evidence="20 21" key="1">
    <citation type="journal article" date="2023" name="Arcadia Sci">
        <title>De novo assembly of a long-read Amblyomma americanum tick genome.</title>
        <authorList>
            <person name="Chou S."/>
            <person name="Poskanzer K.E."/>
            <person name="Rollins M."/>
            <person name="Thuy-Boun P.S."/>
        </authorList>
    </citation>
    <scope>NUCLEOTIDE SEQUENCE [LARGE SCALE GENOMIC DNA]</scope>
    <source>
        <strain evidence="20">F_SG_1</strain>
        <tissue evidence="20">Salivary glands</tissue>
    </source>
</reference>
<evidence type="ECO:0000259" key="19">
    <source>
        <dbReference type="PROSITE" id="PS51533"/>
    </source>
</evidence>
<dbReference type="InterPro" id="IPR049730">
    <property type="entry name" value="SNF2/RAD54-like_C"/>
</dbReference>
<keyword evidence="14" id="KW-0539">Nucleus</keyword>
<dbReference type="Gene3D" id="3.40.50.300">
    <property type="entry name" value="P-loop containing nucleotide triphosphate hydrolases"/>
    <property type="match status" value="1"/>
</dbReference>
<feature type="compositionally biased region" description="Acidic residues" evidence="16">
    <location>
        <begin position="969"/>
        <end position="980"/>
    </location>
</feature>
<keyword evidence="5" id="KW-0479">Metal-binding</keyword>
<keyword evidence="12" id="KW-0779">Telomere</keyword>
<feature type="compositionally biased region" description="Polar residues" evidence="16">
    <location>
        <begin position="228"/>
        <end position="241"/>
    </location>
</feature>
<evidence type="ECO:0000256" key="8">
    <source>
        <dbReference type="ARBA" id="ARBA00022801"/>
    </source>
</evidence>